<dbReference type="EMBL" id="MU843134">
    <property type="protein sequence ID" value="KAK2021131.1"/>
    <property type="molecule type" value="Genomic_DNA"/>
</dbReference>
<proteinExistence type="predicted"/>
<accession>A0AAD9LTC8</accession>
<reference evidence="2" key="1">
    <citation type="submission" date="2021-06" db="EMBL/GenBank/DDBJ databases">
        <title>Comparative genomics, transcriptomics and evolutionary studies reveal genomic signatures of adaptation to plant cell wall in hemibiotrophic fungi.</title>
        <authorList>
            <consortium name="DOE Joint Genome Institute"/>
            <person name="Baroncelli R."/>
            <person name="Diaz J.F."/>
            <person name="Benocci T."/>
            <person name="Peng M."/>
            <person name="Battaglia E."/>
            <person name="Haridas S."/>
            <person name="Andreopoulos W."/>
            <person name="Labutti K."/>
            <person name="Pangilinan J."/>
            <person name="Floch G.L."/>
            <person name="Makela M.R."/>
            <person name="Henrissat B."/>
            <person name="Grigoriev I.V."/>
            <person name="Crouch J.A."/>
            <person name="De Vries R.P."/>
            <person name="Sukno S.A."/>
            <person name="Thon M.R."/>
        </authorList>
    </citation>
    <scope>NUCLEOTIDE SEQUENCE</scope>
    <source>
        <strain evidence="2">MAFF235873</strain>
    </source>
</reference>
<name>A0AAD9LTC8_9PEZI</name>
<evidence type="ECO:0000313" key="2">
    <source>
        <dbReference type="EMBL" id="KAK2021131.1"/>
    </source>
</evidence>
<organism evidence="2 3">
    <name type="scientific">Colletotrichum zoysiae</name>
    <dbReference type="NCBI Taxonomy" id="1216348"/>
    <lineage>
        <taxon>Eukaryota</taxon>
        <taxon>Fungi</taxon>
        <taxon>Dikarya</taxon>
        <taxon>Ascomycota</taxon>
        <taxon>Pezizomycotina</taxon>
        <taxon>Sordariomycetes</taxon>
        <taxon>Hypocreomycetidae</taxon>
        <taxon>Glomerellales</taxon>
        <taxon>Glomerellaceae</taxon>
        <taxon>Colletotrichum</taxon>
        <taxon>Colletotrichum graminicola species complex</taxon>
    </lineage>
</organism>
<feature type="signal peptide" evidence="1">
    <location>
        <begin position="1"/>
        <end position="21"/>
    </location>
</feature>
<evidence type="ECO:0008006" key="4">
    <source>
        <dbReference type="Google" id="ProtNLM"/>
    </source>
</evidence>
<dbReference type="AlphaFoldDB" id="A0AAD9LTC8"/>
<gene>
    <name evidence="2" type="ORF">LX32DRAFT_271345</name>
</gene>
<sequence length="141" mass="15706">MQSAFSIHLLIYLVFITCAGAKNCCFSTSWAGGNFLDHRWNDSLGIAQCILRGPFPPGSKCAVENSRDANGNIQALTSLYFGSDPLPYQHRLGIDPPSCTHLPDDKVKTGWEGFGAYLFKDSWLTYQREDVCDRPNAFYTS</sequence>
<evidence type="ECO:0000256" key="1">
    <source>
        <dbReference type="SAM" id="SignalP"/>
    </source>
</evidence>
<protein>
    <recommendedName>
        <fullName evidence="4">Secreted protein</fullName>
    </recommendedName>
</protein>
<keyword evidence="3" id="KW-1185">Reference proteome</keyword>
<feature type="chain" id="PRO_5042270254" description="Secreted protein" evidence="1">
    <location>
        <begin position="22"/>
        <end position="141"/>
    </location>
</feature>
<dbReference type="Proteomes" id="UP001232148">
    <property type="component" value="Unassembled WGS sequence"/>
</dbReference>
<comment type="caution">
    <text evidence="2">The sequence shown here is derived from an EMBL/GenBank/DDBJ whole genome shotgun (WGS) entry which is preliminary data.</text>
</comment>
<keyword evidence="1" id="KW-0732">Signal</keyword>
<evidence type="ECO:0000313" key="3">
    <source>
        <dbReference type="Proteomes" id="UP001232148"/>
    </source>
</evidence>